<dbReference type="STRING" id="993689.GCA_002077135_01172"/>
<evidence type="ECO:0000256" key="1">
    <source>
        <dbReference type="SAM" id="Phobius"/>
    </source>
</evidence>
<sequence length="156" mass="17615">MAFLHLASALITSIPPRLDAGLAAGVLGLHILIIAFNIAGLVMVPLGIWRGWRWVREPLWRSLHLLALAVVALQAVLGRACFLTVWQDDLQHAAAHTPLIQKWVDSLIYWPLPMAFFTMVYVLVFVYVALLWWCWPPRRDWRNLGSAAGKKPKMLG</sequence>
<keyword evidence="1" id="KW-0472">Membrane</keyword>
<comment type="caution">
    <text evidence="2">The sequence shown here is derived from an EMBL/GenBank/DDBJ whole genome shotgun (WGS) entry which is preliminary data.</text>
</comment>
<feature type="transmembrane region" description="Helical" evidence="1">
    <location>
        <begin position="64"/>
        <end position="87"/>
    </location>
</feature>
<proteinExistence type="predicted"/>
<dbReference type="OrthoDB" id="370375at2"/>
<dbReference type="RefSeq" id="WP_081126486.1">
    <property type="nucleotide sequence ID" value="NZ_LDOS01000001.1"/>
</dbReference>
<organism evidence="2 3">
    <name type="scientific">Metallibacterium scheffleri</name>
    <dbReference type="NCBI Taxonomy" id="993689"/>
    <lineage>
        <taxon>Bacteria</taxon>
        <taxon>Pseudomonadati</taxon>
        <taxon>Pseudomonadota</taxon>
        <taxon>Gammaproteobacteria</taxon>
        <taxon>Lysobacterales</taxon>
        <taxon>Rhodanobacteraceae</taxon>
        <taxon>Metallibacterium</taxon>
    </lineage>
</organism>
<dbReference type="InterPro" id="IPR021218">
    <property type="entry name" value="DUF2784"/>
</dbReference>
<evidence type="ECO:0008006" key="4">
    <source>
        <dbReference type="Google" id="ProtNLM"/>
    </source>
</evidence>
<dbReference type="AlphaFoldDB" id="A0A4S3KQ97"/>
<keyword evidence="1" id="KW-1133">Transmembrane helix</keyword>
<keyword evidence="3" id="KW-1185">Reference proteome</keyword>
<keyword evidence="1" id="KW-0812">Transmembrane</keyword>
<evidence type="ECO:0000313" key="2">
    <source>
        <dbReference type="EMBL" id="THD11080.1"/>
    </source>
</evidence>
<dbReference type="Proteomes" id="UP000307749">
    <property type="component" value="Unassembled WGS sequence"/>
</dbReference>
<dbReference type="EMBL" id="MWQO01000016">
    <property type="protein sequence ID" value="THD11080.1"/>
    <property type="molecule type" value="Genomic_DNA"/>
</dbReference>
<gene>
    <name evidence="2" type="ORF">B1806_04980</name>
</gene>
<evidence type="ECO:0000313" key="3">
    <source>
        <dbReference type="Proteomes" id="UP000307749"/>
    </source>
</evidence>
<feature type="transmembrane region" description="Helical" evidence="1">
    <location>
        <begin position="30"/>
        <end position="52"/>
    </location>
</feature>
<name>A0A4S3KQ97_9GAMM</name>
<reference evidence="2 3" key="1">
    <citation type="submission" date="2017-02" db="EMBL/GenBank/DDBJ databases">
        <title>Whole genome sequencing of Metallibacterium scheffleri DSM 24874 (T).</title>
        <authorList>
            <person name="Kumar S."/>
            <person name="Patil P."/>
            <person name="Patil P.B."/>
        </authorList>
    </citation>
    <scope>NUCLEOTIDE SEQUENCE [LARGE SCALE GENOMIC DNA]</scope>
    <source>
        <strain evidence="2 3">DSM 24874</strain>
    </source>
</reference>
<feature type="transmembrane region" description="Helical" evidence="1">
    <location>
        <begin position="107"/>
        <end position="135"/>
    </location>
</feature>
<accession>A0A4S3KQ97</accession>
<dbReference type="Pfam" id="PF10861">
    <property type="entry name" value="DUF2784"/>
    <property type="match status" value="1"/>
</dbReference>
<protein>
    <recommendedName>
        <fullName evidence="4">DUF2784 domain-containing protein</fullName>
    </recommendedName>
</protein>